<feature type="signal peptide" evidence="1">
    <location>
        <begin position="1"/>
        <end position="18"/>
    </location>
</feature>
<feature type="chain" id="PRO_5031036613" evidence="1">
    <location>
        <begin position="19"/>
        <end position="134"/>
    </location>
</feature>
<dbReference type="OrthoDB" id="3770800at2759"/>
<evidence type="ECO:0000313" key="2">
    <source>
        <dbReference type="EMBL" id="QRD07027.1"/>
    </source>
</evidence>
<accession>A0A7U2IBY7</accession>
<dbReference type="AlphaFoldDB" id="A0A7U2IBY7"/>
<reference evidence="3" key="1">
    <citation type="journal article" date="2021" name="BMC Genomics">
        <title>Chromosome-level genome assembly and manually-curated proteome of model necrotroph Parastagonospora nodorum Sn15 reveals a genome-wide trove of candidate effector homologs, and redundancy of virulence-related functions within an accessory chromosome.</title>
        <authorList>
            <person name="Bertazzoni S."/>
            <person name="Jones D.A.B."/>
            <person name="Phan H.T."/>
            <person name="Tan K.-C."/>
            <person name="Hane J.K."/>
        </authorList>
    </citation>
    <scope>NUCLEOTIDE SEQUENCE [LARGE SCALE GENOMIC DNA]</scope>
    <source>
        <strain evidence="3">SN15 / ATCC MYA-4574 / FGSC 10173)</strain>
    </source>
</reference>
<dbReference type="Proteomes" id="UP000663193">
    <property type="component" value="Chromosome 21"/>
</dbReference>
<sequence>MQLAHLAVLALVIASVQAICNDAGDVWGAELDQVVDNLDAVCDELVGDYESQAYKSTCRKSGASGKLFGFHVSRTGLQMRTLRHAECVWHLANEVYGCRRGGMTTVLGWYFRYEAIGCRRYRASVHSRLITWNT</sequence>
<proteinExistence type="predicted"/>
<organism evidence="2 3">
    <name type="scientific">Phaeosphaeria nodorum (strain SN15 / ATCC MYA-4574 / FGSC 10173)</name>
    <name type="common">Glume blotch fungus</name>
    <name type="synonym">Parastagonospora nodorum</name>
    <dbReference type="NCBI Taxonomy" id="321614"/>
    <lineage>
        <taxon>Eukaryota</taxon>
        <taxon>Fungi</taxon>
        <taxon>Dikarya</taxon>
        <taxon>Ascomycota</taxon>
        <taxon>Pezizomycotina</taxon>
        <taxon>Dothideomycetes</taxon>
        <taxon>Pleosporomycetidae</taxon>
        <taxon>Pleosporales</taxon>
        <taxon>Pleosporineae</taxon>
        <taxon>Phaeosphaeriaceae</taxon>
        <taxon>Parastagonospora</taxon>
    </lineage>
</organism>
<keyword evidence="1" id="KW-0732">Signal</keyword>
<evidence type="ECO:0000256" key="1">
    <source>
        <dbReference type="SAM" id="SignalP"/>
    </source>
</evidence>
<evidence type="ECO:0000313" key="3">
    <source>
        <dbReference type="Proteomes" id="UP000663193"/>
    </source>
</evidence>
<dbReference type="VEuPathDB" id="FungiDB:JI435_446760"/>
<name>A0A7U2IBY7_PHANO</name>
<dbReference type="EMBL" id="CP069043">
    <property type="protein sequence ID" value="QRD07027.1"/>
    <property type="molecule type" value="Genomic_DNA"/>
</dbReference>
<protein>
    <submittedName>
        <fullName evidence="2">Uncharacterized protein</fullName>
    </submittedName>
</protein>
<keyword evidence="3" id="KW-1185">Reference proteome</keyword>
<gene>
    <name evidence="2" type="ORF">JI435_446760</name>
</gene>